<reference evidence="2 3" key="1">
    <citation type="submission" date="2023-01" db="EMBL/GenBank/DDBJ databases">
        <title>Minimal conservation of predation-associated metabolite biosynthetic gene clusters underscores biosynthetic potential of Myxococcota including descriptions for ten novel species: Archangium lansinium sp. nov., Myxococcus landrumus sp. nov., Nannocystis bai.</title>
        <authorList>
            <person name="Ahearne A."/>
            <person name="Stevens C."/>
            <person name="Dowd S."/>
        </authorList>
    </citation>
    <scope>NUCLEOTIDE SEQUENCE [LARGE SCALE GENOMIC DNA]</scope>
    <source>
        <strain evidence="2 3">WIWO2</strain>
    </source>
</reference>
<evidence type="ECO:0000313" key="3">
    <source>
        <dbReference type="Proteomes" id="UP001217485"/>
    </source>
</evidence>
<feature type="region of interest" description="Disordered" evidence="1">
    <location>
        <begin position="1"/>
        <end position="69"/>
    </location>
</feature>
<sequence>MTERPAHLPERTLELGSAKTPDRRPPQTGPVPAPKPAHREPRPPSKLPHQDRSRPALNIPQRRRMGVQR</sequence>
<organism evidence="2 3">
    <name type="scientific">Sorangium atrum</name>
    <dbReference type="NCBI Taxonomy" id="2995308"/>
    <lineage>
        <taxon>Bacteria</taxon>
        <taxon>Pseudomonadati</taxon>
        <taxon>Myxococcota</taxon>
        <taxon>Polyangia</taxon>
        <taxon>Polyangiales</taxon>
        <taxon>Polyangiaceae</taxon>
        <taxon>Sorangium</taxon>
    </lineage>
</organism>
<comment type="caution">
    <text evidence="2">The sequence shown here is derived from an EMBL/GenBank/DDBJ whole genome shotgun (WGS) entry which is preliminary data.</text>
</comment>
<gene>
    <name evidence="2" type="ORF">POL72_05985</name>
</gene>
<evidence type="ECO:0000256" key="1">
    <source>
        <dbReference type="SAM" id="MobiDB-lite"/>
    </source>
</evidence>
<dbReference type="Proteomes" id="UP001217485">
    <property type="component" value="Unassembled WGS sequence"/>
</dbReference>
<protein>
    <submittedName>
        <fullName evidence="2">Uncharacterized protein</fullName>
    </submittedName>
</protein>
<proteinExistence type="predicted"/>
<name>A0ABT5BSZ1_9BACT</name>
<feature type="compositionally biased region" description="Basic and acidic residues" evidence="1">
    <location>
        <begin position="37"/>
        <end position="54"/>
    </location>
</feature>
<evidence type="ECO:0000313" key="2">
    <source>
        <dbReference type="EMBL" id="MDC0677284.1"/>
    </source>
</evidence>
<accession>A0ABT5BSZ1</accession>
<dbReference type="RefSeq" id="WP_272094048.1">
    <property type="nucleotide sequence ID" value="NZ_JAQNDK010000001.1"/>
</dbReference>
<dbReference type="EMBL" id="JAQNDK010000001">
    <property type="protein sequence ID" value="MDC0677284.1"/>
    <property type="molecule type" value="Genomic_DNA"/>
</dbReference>
<keyword evidence="3" id="KW-1185">Reference proteome</keyword>
<feature type="compositionally biased region" description="Basic and acidic residues" evidence="1">
    <location>
        <begin position="1"/>
        <end position="13"/>
    </location>
</feature>